<evidence type="ECO:0000313" key="1">
    <source>
        <dbReference type="EMBL" id="GAA0554196.1"/>
    </source>
</evidence>
<dbReference type="Proteomes" id="UP001501576">
    <property type="component" value="Unassembled WGS sequence"/>
</dbReference>
<reference evidence="2" key="1">
    <citation type="journal article" date="2019" name="Int. J. Syst. Evol. Microbiol.">
        <title>The Global Catalogue of Microorganisms (GCM) 10K type strain sequencing project: providing services to taxonomists for standard genome sequencing and annotation.</title>
        <authorList>
            <consortium name="The Broad Institute Genomics Platform"/>
            <consortium name="The Broad Institute Genome Sequencing Center for Infectious Disease"/>
            <person name="Wu L."/>
            <person name="Ma J."/>
        </authorList>
    </citation>
    <scope>NUCLEOTIDE SEQUENCE [LARGE SCALE GENOMIC DNA]</scope>
    <source>
        <strain evidence="2">JCM 5052</strain>
    </source>
</reference>
<evidence type="ECO:0000313" key="2">
    <source>
        <dbReference type="Proteomes" id="UP001501576"/>
    </source>
</evidence>
<dbReference type="RefSeq" id="WP_346160803.1">
    <property type="nucleotide sequence ID" value="NZ_BAAABZ010000071.1"/>
</dbReference>
<gene>
    <name evidence="1" type="ORF">GCM10010390_65340</name>
</gene>
<name>A0ABP3NUU3_9ACTN</name>
<protein>
    <submittedName>
        <fullName evidence="1">Uncharacterized protein</fullName>
    </submittedName>
</protein>
<dbReference type="EMBL" id="BAAABZ010000071">
    <property type="protein sequence ID" value="GAA0554196.1"/>
    <property type="molecule type" value="Genomic_DNA"/>
</dbReference>
<organism evidence="1 2">
    <name type="scientific">Streptomyces mordarskii</name>
    <dbReference type="NCBI Taxonomy" id="1226758"/>
    <lineage>
        <taxon>Bacteria</taxon>
        <taxon>Bacillati</taxon>
        <taxon>Actinomycetota</taxon>
        <taxon>Actinomycetes</taxon>
        <taxon>Kitasatosporales</taxon>
        <taxon>Streptomycetaceae</taxon>
        <taxon>Streptomyces</taxon>
    </lineage>
</organism>
<keyword evidence="2" id="KW-1185">Reference proteome</keyword>
<comment type="caution">
    <text evidence="1">The sequence shown here is derived from an EMBL/GenBank/DDBJ whole genome shotgun (WGS) entry which is preliminary data.</text>
</comment>
<sequence length="170" mass="18721">MNTTTAAIEASVTVDTIRTWCRIGAVAALKQAGRWVIDAASLAHRIAIGARRAARKARKVVLSVETMTAIGGNRWQKNDMDRVYLNDWDRYLPLEIDRYKSGNISWAAWEGETIANRQAGLILGSIDKVWFDAADGKLHCRYGYSESRVASREELLDAIAAGARTAIAAL</sequence>
<accession>A0ABP3NUU3</accession>
<proteinExistence type="predicted"/>